<sequence>MMTRFLHTIRFTTSLAAMAAVVVLCAPATLRADRSAKKGVPTSMEKRMQAKDRKVLDLLTLGTPLYGALDATLMALDNGIQQKSVTAPARPATTAPSTARLTIGADSSRKESRIVFARATADVFSTRVELATDENQIEVGIYNMLGKKVQDVYRGAASRGQHDYSQPISDLPEGVYICIMQGSDFRRAEKFYLSR</sequence>
<feature type="chain" id="PRO_5012770206" description="Secretion system C-terminal sorting domain-containing protein" evidence="1">
    <location>
        <begin position="20"/>
        <end position="195"/>
    </location>
</feature>
<accession>A0A1M3KZ73</accession>
<dbReference type="STRING" id="1895771.BGO89_06595"/>
<evidence type="ECO:0008006" key="4">
    <source>
        <dbReference type="Google" id="ProtNLM"/>
    </source>
</evidence>
<evidence type="ECO:0000313" key="2">
    <source>
        <dbReference type="EMBL" id="OJX57635.1"/>
    </source>
</evidence>
<dbReference type="EMBL" id="MKVH01000021">
    <property type="protein sequence ID" value="OJX57635.1"/>
    <property type="molecule type" value="Genomic_DNA"/>
</dbReference>
<comment type="caution">
    <text evidence="2">The sequence shown here is derived from an EMBL/GenBank/DDBJ whole genome shotgun (WGS) entry which is preliminary data.</text>
</comment>
<gene>
    <name evidence="2" type="ORF">BGO89_06595</name>
</gene>
<feature type="signal peptide" evidence="1">
    <location>
        <begin position="1"/>
        <end position="19"/>
    </location>
</feature>
<evidence type="ECO:0000313" key="3">
    <source>
        <dbReference type="Proteomes" id="UP000184233"/>
    </source>
</evidence>
<reference evidence="2 3" key="1">
    <citation type="submission" date="2016-09" db="EMBL/GenBank/DDBJ databases">
        <title>Genome-resolved meta-omics ties microbial dynamics to process performance in biotechnology for thiocyanate degradation.</title>
        <authorList>
            <person name="Kantor R.S."/>
            <person name="Huddy R.J."/>
            <person name="Iyer R."/>
            <person name="Thomas B.C."/>
            <person name="Brown C.T."/>
            <person name="Anantharaman K."/>
            <person name="Tringe S."/>
            <person name="Hettich R.L."/>
            <person name="Harrison S.T."/>
            <person name="Banfield J.F."/>
        </authorList>
    </citation>
    <scope>NUCLEOTIDE SEQUENCE [LARGE SCALE GENOMIC DNA]</scope>
    <source>
        <strain evidence="2">59-99</strain>
    </source>
</reference>
<organism evidence="2 3">
    <name type="scientific">Candidatus Kapaibacterium thiocyanatum</name>
    <dbReference type="NCBI Taxonomy" id="1895771"/>
    <lineage>
        <taxon>Bacteria</taxon>
        <taxon>Pseudomonadati</taxon>
        <taxon>Candidatus Kapaibacteriota</taxon>
        <taxon>Candidatus Kapaibacteriia</taxon>
        <taxon>Candidatus Kapaibacteriales</taxon>
        <taxon>Candidatus Kapaibacteriaceae</taxon>
        <taxon>Candidatus Kapaibacterium</taxon>
    </lineage>
</organism>
<dbReference type="AlphaFoldDB" id="A0A1M3KZ73"/>
<evidence type="ECO:0000256" key="1">
    <source>
        <dbReference type="SAM" id="SignalP"/>
    </source>
</evidence>
<protein>
    <recommendedName>
        <fullName evidence="4">Secretion system C-terminal sorting domain-containing protein</fullName>
    </recommendedName>
</protein>
<name>A0A1M3KZ73_9BACT</name>
<dbReference type="Proteomes" id="UP000184233">
    <property type="component" value="Unassembled WGS sequence"/>
</dbReference>
<proteinExistence type="predicted"/>
<keyword evidence="1" id="KW-0732">Signal</keyword>